<protein>
    <submittedName>
        <fullName evidence="3">Tyrosine type site-specific recombinase</fullName>
    </submittedName>
</protein>
<dbReference type="STRING" id="1121097.GCA_000428125_02380"/>
<dbReference type="Proteomes" id="UP000027601">
    <property type="component" value="Unassembled WGS sequence"/>
</dbReference>
<organism evidence="3 4">
    <name type="scientific">Bacteroides graminisolvens DSM 19988 = JCM 15093</name>
    <dbReference type="NCBI Taxonomy" id="1121097"/>
    <lineage>
        <taxon>Bacteria</taxon>
        <taxon>Pseudomonadati</taxon>
        <taxon>Bacteroidota</taxon>
        <taxon>Bacteroidia</taxon>
        <taxon>Bacteroidales</taxon>
        <taxon>Bacteroidaceae</taxon>
        <taxon>Bacteroides</taxon>
    </lineage>
</organism>
<proteinExistence type="predicted"/>
<evidence type="ECO:0000313" key="4">
    <source>
        <dbReference type="Proteomes" id="UP000027601"/>
    </source>
</evidence>
<sequence>MATFKAVIFTGGKHIKQDGTTNIKIRIYHNGSPQYVPTQYYVKPDEMGDDGTIVSSSESSDILNFELGQLIQRFRGICIKLGTSRTAKMSCKELKEEIEKYATPDSEYIDFVAFSRAIISKTVKRKTAEWYESSLNALINFLGTERIDVKDIKNRTLEEFMVYLMGRKIIIKSKTKGSPDQTRLMEPGTINNYLRGIRSLYNKAKKEYNNEDYDIIKIPNNPFSKITIPEYVRKRKNLSIDDILKIRDAKFDRERTNMARDVFMMLFYMMGINMNDFFQSYRNLMGVLFMNAVK</sequence>
<dbReference type="eggNOG" id="COG0582">
    <property type="taxonomic scope" value="Bacteria"/>
</dbReference>
<dbReference type="EMBL" id="BAJS01000033">
    <property type="protein sequence ID" value="GAK37932.1"/>
    <property type="molecule type" value="Genomic_DNA"/>
</dbReference>
<accession>A0A069D699</accession>
<evidence type="ECO:0000256" key="1">
    <source>
        <dbReference type="ARBA" id="ARBA00023125"/>
    </source>
</evidence>
<name>A0A069D699_9BACE</name>
<dbReference type="InterPro" id="IPR025269">
    <property type="entry name" value="SAM-like_dom"/>
</dbReference>
<dbReference type="AlphaFoldDB" id="A0A069D699"/>
<evidence type="ECO:0000313" key="3">
    <source>
        <dbReference type="EMBL" id="GAK37932.1"/>
    </source>
</evidence>
<dbReference type="InterPro" id="IPR010998">
    <property type="entry name" value="Integrase_recombinase_N"/>
</dbReference>
<keyword evidence="1" id="KW-0238">DNA-binding</keyword>
<reference evidence="3 4" key="1">
    <citation type="journal article" date="2015" name="Microbes Environ.">
        <title>Distribution and evolution of nitrogen fixation genes in the phylum bacteroidetes.</title>
        <authorList>
            <person name="Inoue J."/>
            <person name="Oshima K."/>
            <person name="Suda W."/>
            <person name="Sakamoto M."/>
            <person name="Iino T."/>
            <person name="Noda S."/>
            <person name="Hongoh Y."/>
            <person name="Hattori M."/>
            <person name="Ohkuma M."/>
        </authorList>
    </citation>
    <scope>NUCLEOTIDE SEQUENCE [LARGE SCALE GENOMIC DNA]</scope>
    <source>
        <strain evidence="3 4">JCM 15093</strain>
    </source>
</reference>
<evidence type="ECO:0000259" key="2">
    <source>
        <dbReference type="Pfam" id="PF13102"/>
    </source>
</evidence>
<dbReference type="InterPro" id="IPR011010">
    <property type="entry name" value="DNA_brk_join_enz"/>
</dbReference>
<comment type="caution">
    <text evidence="3">The sequence shown here is derived from an EMBL/GenBank/DDBJ whole genome shotgun (WGS) entry which is preliminary data.</text>
</comment>
<gene>
    <name evidence="3" type="ORF">JCM15093_3222</name>
</gene>
<dbReference type="Pfam" id="PF13102">
    <property type="entry name" value="Phage_int_SAM_5"/>
    <property type="match status" value="1"/>
</dbReference>
<dbReference type="SUPFAM" id="SSF56349">
    <property type="entry name" value="DNA breaking-rejoining enzymes"/>
    <property type="match status" value="1"/>
</dbReference>
<keyword evidence="4" id="KW-1185">Reference proteome</keyword>
<dbReference type="GO" id="GO:0003677">
    <property type="term" value="F:DNA binding"/>
    <property type="evidence" value="ECO:0007669"/>
    <property type="project" value="UniProtKB-KW"/>
</dbReference>
<feature type="domain" description="Phage integrase SAM-like" evidence="2">
    <location>
        <begin position="114"/>
        <end position="207"/>
    </location>
</feature>
<dbReference type="RefSeq" id="WP_226992580.1">
    <property type="nucleotide sequence ID" value="NZ_BAJS01000033.1"/>
</dbReference>
<dbReference type="Gene3D" id="1.10.150.130">
    <property type="match status" value="1"/>
</dbReference>